<proteinExistence type="predicted"/>
<evidence type="ECO:0000313" key="8">
    <source>
        <dbReference type="Proteomes" id="UP000186868"/>
    </source>
</evidence>
<comment type="caution">
    <text evidence="7">The sequence shown here is derived from an EMBL/GenBank/DDBJ whole genome shotgun (WGS) entry which is preliminary data.</text>
</comment>
<dbReference type="InterPro" id="IPR003661">
    <property type="entry name" value="HisK_dim/P_dom"/>
</dbReference>
<dbReference type="Proteomes" id="UP000186868">
    <property type="component" value="Unassembled WGS sequence"/>
</dbReference>
<reference evidence="7 8" key="1">
    <citation type="submission" date="2016-11" db="EMBL/GenBank/DDBJ databases">
        <title>Draft Genome Sequences of Nine Cyanobacterial Strains from Diverse Habitats.</title>
        <authorList>
            <person name="Zhu T."/>
            <person name="Hou S."/>
            <person name="Lu X."/>
            <person name="Hess W.R."/>
        </authorList>
    </citation>
    <scope>NUCLEOTIDE SEQUENCE [LARGE SCALE GENOMIC DNA]</scope>
    <source>
        <strain evidence="7 8">NIES-593</strain>
    </source>
</reference>
<dbReference type="Gene3D" id="1.10.287.130">
    <property type="match status" value="1"/>
</dbReference>
<evidence type="ECO:0000313" key="7">
    <source>
        <dbReference type="EMBL" id="OKH20497.1"/>
    </source>
</evidence>
<dbReference type="OrthoDB" id="537027at2"/>
<dbReference type="SMART" id="SM00388">
    <property type="entry name" value="HisKA"/>
    <property type="match status" value="1"/>
</dbReference>
<dbReference type="InterPro" id="IPR036097">
    <property type="entry name" value="HisK_dim/P_sf"/>
</dbReference>
<dbReference type="AlphaFoldDB" id="A0A1U7HA72"/>
<dbReference type="PROSITE" id="PS50109">
    <property type="entry name" value="HIS_KIN"/>
    <property type="match status" value="1"/>
</dbReference>
<dbReference type="SUPFAM" id="SSF47384">
    <property type="entry name" value="Homodimeric domain of signal transducing histidine kinase"/>
    <property type="match status" value="1"/>
</dbReference>
<dbReference type="EMBL" id="MRCB01000029">
    <property type="protein sequence ID" value="OKH20497.1"/>
    <property type="molecule type" value="Genomic_DNA"/>
</dbReference>
<dbReference type="GO" id="GO:0000155">
    <property type="term" value="F:phosphorelay sensor kinase activity"/>
    <property type="evidence" value="ECO:0007669"/>
    <property type="project" value="InterPro"/>
</dbReference>
<feature type="domain" description="Histidine kinase" evidence="6">
    <location>
        <begin position="286"/>
        <end position="501"/>
    </location>
</feature>
<evidence type="ECO:0000259" key="6">
    <source>
        <dbReference type="PROSITE" id="PS50109"/>
    </source>
</evidence>
<evidence type="ECO:0000256" key="4">
    <source>
        <dbReference type="ARBA" id="ARBA00022777"/>
    </source>
</evidence>
<dbReference type="PANTHER" id="PTHR43547">
    <property type="entry name" value="TWO-COMPONENT HISTIDINE KINASE"/>
    <property type="match status" value="1"/>
</dbReference>
<evidence type="ECO:0000256" key="3">
    <source>
        <dbReference type="ARBA" id="ARBA00022553"/>
    </source>
</evidence>
<comment type="catalytic activity">
    <reaction evidence="1">
        <text>ATP + protein L-histidine = ADP + protein N-phospho-L-histidine.</text>
        <dbReference type="EC" id="2.7.13.3"/>
    </reaction>
</comment>
<dbReference type="InterPro" id="IPR036890">
    <property type="entry name" value="HATPase_C_sf"/>
</dbReference>
<evidence type="ECO:0000256" key="1">
    <source>
        <dbReference type="ARBA" id="ARBA00000085"/>
    </source>
</evidence>
<evidence type="ECO:0000256" key="2">
    <source>
        <dbReference type="ARBA" id="ARBA00012438"/>
    </source>
</evidence>
<dbReference type="PANTHER" id="PTHR43547:SF2">
    <property type="entry name" value="HYBRID SIGNAL TRANSDUCTION HISTIDINE KINASE C"/>
    <property type="match status" value="1"/>
</dbReference>
<keyword evidence="3" id="KW-0597">Phosphoprotein</keyword>
<name>A0A1U7HA72_9CYAN</name>
<organism evidence="7 8">
    <name type="scientific">Hydrococcus rivularis NIES-593</name>
    <dbReference type="NCBI Taxonomy" id="1921803"/>
    <lineage>
        <taxon>Bacteria</taxon>
        <taxon>Bacillati</taxon>
        <taxon>Cyanobacteriota</taxon>
        <taxon>Cyanophyceae</taxon>
        <taxon>Pleurocapsales</taxon>
        <taxon>Hydrococcaceae</taxon>
        <taxon>Hydrococcus</taxon>
    </lineage>
</organism>
<keyword evidence="5" id="KW-0902">Two-component regulatory system</keyword>
<keyword evidence="4 7" id="KW-0808">Transferase</keyword>
<dbReference type="SUPFAM" id="SSF55874">
    <property type="entry name" value="ATPase domain of HSP90 chaperone/DNA topoisomerase II/histidine kinase"/>
    <property type="match status" value="1"/>
</dbReference>
<dbReference type="RefSeq" id="WP_073600978.1">
    <property type="nucleotide sequence ID" value="NZ_MRCB01000029.1"/>
</dbReference>
<dbReference type="CDD" id="cd00082">
    <property type="entry name" value="HisKA"/>
    <property type="match status" value="1"/>
</dbReference>
<evidence type="ECO:0000256" key="5">
    <source>
        <dbReference type="ARBA" id="ARBA00023012"/>
    </source>
</evidence>
<accession>A0A1U7HA72</accession>
<gene>
    <name evidence="7" type="ORF">NIES593_18465</name>
</gene>
<keyword evidence="8" id="KW-1185">Reference proteome</keyword>
<protein>
    <recommendedName>
        <fullName evidence="2">histidine kinase</fullName>
        <ecNumber evidence="2">2.7.13.3</ecNumber>
    </recommendedName>
</protein>
<dbReference type="Gene3D" id="3.30.565.10">
    <property type="entry name" value="Histidine kinase-like ATPase, C-terminal domain"/>
    <property type="match status" value="1"/>
</dbReference>
<dbReference type="Pfam" id="PF00512">
    <property type="entry name" value="HisKA"/>
    <property type="match status" value="1"/>
</dbReference>
<sequence>MVVQQGLWRKLSDVFNSQEAANLDVRAPQSELDAIYPYSSKQIARAKLKAQKEWFGAIAALQQLLLSSIDASQTDLQGSILSAPAPILSHVDLISRFQTGIFLPQALKTLALMPCQQSVAQQILQHDITGAIAELPLLPNDPIASEQFCLALTPKFGLLMVLGEDATGLPTFQFSFEPETIERAWSLLRSHLYLAKYHQLEQLDRAFEKFRPPTPDYRLVTDFSHLLLKHLPELPTLETKRNRAIETVSEKNENIFLFANRRSKQQSRQIDEACATDSPEIELLQALTHEIRTPLTTIRTMTRLLLKRSSELSPEMVKRLETIDQECTEQINRMELIFRAAEFKTTPVREKQVQLVPISLEQVFQRSIPLWQKQAQRRSVELDVVVPKKLPQVVSDPAMLDQVLTGLMEKFIRSLPTGGQIQVRVTTAGNQLKLQFYTQSVYPNNALKALGQLLMFQPETGSLSLSLDVTKNLFNALGGKLIVRQRPQQGEVLTIFLPLGGERSKGRI</sequence>
<dbReference type="InterPro" id="IPR005467">
    <property type="entry name" value="His_kinase_dom"/>
</dbReference>
<dbReference type="EC" id="2.7.13.3" evidence="2"/>
<dbReference type="STRING" id="1921803.NIES593_18465"/>
<keyword evidence="4 7" id="KW-0418">Kinase</keyword>